<dbReference type="GO" id="GO:0005975">
    <property type="term" value="P:carbohydrate metabolic process"/>
    <property type="evidence" value="ECO:0007669"/>
    <property type="project" value="UniProtKB-ARBA"/>
</dbReference>
<comment type="similarity">
    <text evidence="1">Belongs to the short-chain dehydrogenases/reductases (SDR) family.</text>
</comment>
<keyword evidence="4" id="KW-1185">Reference proteome</keyword>
<dbReference type="OrthoDB" id="9803333at2"/>
<evidence type="ECO:0000313" key="3">
    <source>
        <dbReference type="EMBL" id="TWT31097.1"/>
    </source>
</evidence>
<dbReference type="PRINTS" id="PR00080">
    <property type="entry name" value="SDRFAMILY"/>
</dbReference>
<dbReference type="SUPFAM" id="SSF51735">
    <property type="entry name" value="NAD(P)-binding Rossmann-fold domains"/>
    <property type="match status" value="1"/>
</dbReference>
<dbReference type="PANTHER" id="PTHR42760:SF115">
    <property type="entry name" value="3-OXOACYL-[ACYL-CARRIER-PROTEIN] REDUCTASE FABG"/>
    <property type="match status" value="1"/>
</dbReference>
<proteinExistence type="inferred from homology"/>
<dbReference type="Proteomes" id="UP000316714">
    <property type="component" value="Unassembled WGS sequence"/>
</dbReference>
<dbReference type="Gene3D" id="3.40.50.720">
    <property type="entry name" value="NAD(P)-binding Rossmann-like Domain"/>
    <property type="match status" value="1"/>
</dbReference>
<name>A0A5C5V032_9BACT</name>
<dbReference type="GO" id="GO:0016616">
    <property type="term" value="F:oxidoreductase activity, acting on the CH-OH group of donors, NAD or NADP as acceptor"/>
    <property type="evidence" value="ECO:0007669"/>
    <property type="project" value="TreeGrafter"/>
</dbReference>
<dbReference type="PANTHER" id="PTHR42760">
    <property type="entry name" value="SHORT-CHAIN DEHYDROGENASES/REDUCTASES FAMILY MEMBER"/>
    <property type="match status" value="1"/>
</dbReference>
<dbReference type="FunFam" id="3.40.50.720:FF:000240">
    <property type="entry name" value="SDR family oxidoreductase"/>
    <property type="match status" value="1"/>
</dbReference>
<keyword evidence="2 3" id="KW-0560">Oxidoreductase</keyword>
<evidence type="ECO:0000256" key="2">
    <source>
        <dbReference type="ARBA" id="ARBA00023002"/>
    </source>
</evidence>
<dbReference type="RefSeq" id="WP_146568287.1">
    <property type="nucleotide sequence ID" value="NZ_SIHJ01000004.1"/>
</dbReference>
<organism evidence="3 4">
    <name type="scientific">Posidoniimonas corsicana</name>
    <dbReference type="NCBI Taxonomy" id="1938618"/>
    <lineage>
        <taxon>Bacteria</taxon>
        <taxon>Pseudomonadati</taxon>
        <taxon>Planctomycetota</taxon>
        <taxon>Planctomycetia</taxon>
        <taxon>Pirellulales</taxon>
        <taxon>Lacipirellulaceae</taxon>
        <taxon>Posidoniimonas</taxon>
    </lineage>
</organism>
<dbReference type="InterPro" id="IPR002347">
    <property type="entry name" value="SDR_fam"/>
</dbReference>
<comment type="caution">
    <text evidence="3">The sequence shown here is derived from an EMBL/GenBank/DDBJ whole genome shotgun (WGS) entry which is preliminary data.</text>
</comment>
<dbReference type="PRINTS" id="PR00081">
    <property type="entry name" value="GDHRDH"/>
</dbReference>
<accession>A0A5C5V032</accession>
<reference evidence="3 4" key="1">
    <citation type="submission" date="2019-02" db="EMBL/GenBank/DDBJ databases">
        <title>Deep-cultivation of Planctomycetes and their phenomic and genomic characterization uncovers novel biology.</title>
        <authorList>
            <person name="Wiegand S."/>
            <person name="Jogler M."/>
            <person name="Boedeker C."/>
            <person name="Pinto D."/>
            <person name="Vollmers J."/>
            <person name="Rivas-Marin E."/>
            <person name="Kohn T."/>
            <person name="Peeters S.H."/>
            <person name="Heuer A."/>
            <person name="Rast P."/>
            <person name="Oberbeckmann S."/>
            <person name="Bunk B."/>
            <person name="Jeske O."/>
            <person name="Meyerdierks A."/>
            <person name="Storesund J.E."/>
            <person name="Kallscheuer N."/>
            <person name="Luecker S."/>
            <person name="Lage O.M."/>
            <person name="Pohl T."/>
            <person name="Merkel B.J."/>
            <person name="Hornburger P."/>
            <person name="Mueller R.-W."/>
            <person name="Bruemmer F."/>
            <person name="Labrenz M."/>
            <person name="Spormann A.M."/>
            <person name="Op Den Camp H."/>
            <person name="Overmann J."/>
            <person name="Amann R."/>
            <person name="Jetten M.S.M."/>
            <person name="Mascher T."/>
            <person name="Medema M.H."/>
            <person name="Devos D.P."/>
            <person name="Kaster A.-K."/>
            <person name="Ovreas L."/>
            <person name="Rohde M."/>
            <person name="Galperin M.Y."/>
            <person name="Jogler C."/>
        </authorList>
    </citation>
    <scope>NUCLEOTIDE SEQUENCE [LARGE SCALE GENOMIC DNA]</scope>
    <source>
        <strain evidence="3 4">KOR34</strain>
    </source>
</reference>
<gene>
    <name evidence="3" type="primary">uxuB_2</name>
    <name evidence="3" type="ORF">KOR34_44710</name>
</gene>
<dbReference type="EC" id="1.-.-.-" evidence="3"/>
<evidence type="ECO:0000313" key="4">
    <source>
        <dbReference type="Proteomes" id="UP000316714"/>
    </source>
</evidence>
<protein>
    <submittedName>
        <fullName evidence="3">Putative oxidoreductase UxuB</fullName>
        <ecNumber evidence="3">1.-.-.-</ecNumber>
    </submittedName>
</protein>
<dbReference type="Pfam" id="PF13561">
    <property type="entry name" value="adh_short_C2"/>
    <property type="match status" value="1"/>
</dbReference>
<sequence>MPDSPQSIVSKLPAESGDEALIGAPFTSFTQGLFDLTGEVAAVIGGTGVLGGLMAEALACHGARVVILGRSAERGAARANRINRSGGVGMFQPVDALDQDSVRRAVDSVRDELGETTVLVNAAGGNHPSATLRPGDSVCKIPIDAWREVIDLNLVGGALLPSLVFGEAMLSAGRGSIINIASMAGLNPVSRVGAYSAAKSAVINLTKYLALEWATRGVRVNAISPGFFPAEQNRKLLYHEDGTLTERSAKIIGHTPMARFGAAEELAGAVIWLASPKASSFVTGHNLVVDGGFSVATI</sequence>
<dbReference type="NCBIfam" id="NF006132">
    <property type="entry name" value="PRK08277.1"/>
    <property type="match status" value="1"/>
</dbReference>
<dbReference type="AlphaFoldDB" id="A0A5C5V032"/>
<dbReference type="EMBL" id="SIHJ01000004">
    <property type="protein sequence ID" value="TWT31097.1"/>
    <property type="molecule type" value="Genomic_DNA"/>
</dbReference>
<dbReference type="InterPro" id="IPR036291">
    <property type="entry name" value="NAD(P)-bd_dom_sf"/>
</dbReference>
<evidence type="ECO:0000256" key="1">
    <source>
        <dbReference type="ARBA" id="ARBA00006484"/>
    </source>
</evidence>